<dbReference type="AlphaFoldDB" id="A0AAP9D7N9"/>
<organism evidence="1 2">
    <name type="scientific">Ureaplasma urealyticum</name>
    <name type="common">Ureaplasma urealyticum biotype 2</name>
    <dbReference type="NCBI Taxonomy" id="2130"/>
    <lineage>
        <taxon>Bacteria</taxon>
        <taxon>Bacillati</taxon>
        <taxon>Mycoplasmatota</taxon>
        <taxon>Mycoplasmoidales</taxon>
        <taxon>Mycoplasmoidaceae</taxon>
        <taxon>Ureaplasma</taxon>
    </lineage>
</organism>
<reference evidence="1 2" key="1">
    <citation type="submission" date="2019-07" db="EMBL/GenBank/DDBJ databases">
        <title>Comparative genomics of three clinical Ureaplasma species: analysis of their core genomes and virulence factors.</title>
        <authorList>
            <person name="Yang T."/>
            <person name="Zhang Y."/>
            <person name="Li X."/>
            <person name="Kong Y."/>
            <person name="Yu H."/>
            <person name="Ruan Z."/>
            <person name="Xie X."/>
            <person name="Zhang J."/>
        </authorList>
    </citation>
    <scope>NUCLEOTIDE SEQUENCE [LARGE SCALE GENOMIC DNA]</scope>
    <source>
        <strain evidence="1 2">132</strain>
    </source>
</reference>
<sequence>MNYILNKNKKVSLAEIIKQQPYWYLEELQEHLIKYLDTNGLNDTKKLIKKAIKEWKKLKII</sequence>
<gene>
    <name evidence="1" type="ORF">FJM05_02005</name>
</gene>
<name>A0AAP9D7N9_UREUR</name>
<dbReference type="EMBL" id="CP041200">
    <property type="protein sequence ID" value="QDI64962.1"/>
    <property type="molecule type" value="Genomic_DNA"/>
</dbReference>
<accession>A0AAP9D7N9</accession>
<evidence type="ECO:0000313" key="2">
    <source>
        <dbReference type="Proteomes" id="UP000318231"/>
    </source>
</evidence>
<protein>
    <submittedName>
        <fullName evidence="1">Uncharacterized protein</fullName>
    </submittedName>
</protein>
<dbReference type="RefSeq" id="WP_141926378.1">
    <property type="nucleotide sequence ID" value="NZ_CP041200.1"/>
</dbReference>
<dbReference type="Proteomes" id="UP000318231">
    <property type="component" value="Chromosome"/>
</dbReference>
<evidence type="ECO:0000313" key="1">
    <source>
        <dbReference type="EMBL" id="QDI64962.1"/>
    </source>
</evidence>
<proteinExistence type="predicted"/>